<organism evidence="3 5">
    <name type="scientific">Rotaria magnacalcarata</name>
    <dbReference type="NCBI Taxonomy" id="392030"/>
    <lineage>
        <taxon>Eukaryota</taxon>
        <taxon>Metazoa</taxon>
        <taxon>Spiralia</taxon>
        <taxon>Gnathifera</taxon>
        <taxon>Rotifera</taxon>
        <taxon>Eurotatoria</taxon>
        <taxon>Bdelloidea</taxon>
        <taxon>Philodinida</taxon>
        <taxon>Philodinidae</taxon>
        <taxon>Rotaria</taxon>
    </lineage>
</organism>
<dbReference type="EMBL" id="CAJNRE010006675">
    <property type="protein sequence ID" value="CAF2057770.1"/>
    <property type="molecule type" value="Genomic_DNA"/>
</dbReference>
<dbReference type="Proteomes" id="UP000663824">
    <property type="component" value="Unassembled WGS sequence"/>
</dbReference>
<proteinExistence type="predicted"/>
<dbReference type="EMBL" id="CAJNOV010014857">
    <property type="protein sequence ID" value="CAF1561957.1"/>
    <property type="molecule type" value="Genomic_DNA"/>
</dbReference>
<gene>
    <name evidence="1" type="ORF">CJN711_LOCUS31195</name>
    <name evidence="2" type="ORF">MBJ925_LOCUS14301</name>
    <name evidence="3" type="ORF">WKI299_LOCUS24290</name>
    <name evidence="4" type="ORF">XDN619_LOCUS25512</name>
</gene>
<evidence type="ECO:0000313" key="1">
    <source>
        <dbReference type="EMBL" id="CAF1561957.1"/>
    </source>
</evidence>
<dbReference type="AlphaFoldDB" id="A0A816VFX2"/>
<name>A0A816VFX2_9BILA</name>
<comment type="caution">
    <text evidence="3">The sequence shown here is derived from an EMBL/GenBank/DDBJ whole genome shotgun (WGS) entry which is preliminary data.</text>
</comment>
<evidence type="ECO:0000313" key="4">
    <source>
        <dbReference type="EMBL" id="CAF2134845.1"/>
    </source>
</evidence>
<dbReference type="EMBL" id="CAJNRG010011766">
    <property type="protein sequence ID" value="CAF2134845.1"/>
    <property type="molecule type" value="Genomic_DNA"/>
</dbReference>
<evidence type="ECO:0000313" key="2">
    <source>
        <dbReference type="EMBL" id="CAF2057770.1"/>
    </source>
</evidence>
<dbReference type="Proteomes" id="UP000663855">
    <property type="component" value="Unassembled WGS sequence"/>
</dbReference>
<dbReference type="Proteomes" id="UP000663856">
    <property type="component" value="Unassembled WGS sequence"/>
</dbReference>
<sequence>MMDLYRKYPINQCEPINYCTNIDDFRPVQSALLTRFTTADCSELWRTTNQDYGAFYYRQLPQSCIPDNLKAKIYQRQNRFQDWLYYQNLIKNDKNCHNRTIFPSDKTDTVRITHRKRCSPKFNDSFYDNQQDQNTFSSCGEDGLITEFIVKKILHKLQCLIGPDECHDVAACAQLLVSGILSQEPCLLANEIIDRVINIMITPPNNVEQKLLNPYCSYISTTPVCCPPPQLIPNNCQTAQSSDIINNELPLCTTLNTTDPLINCNQTTPLSNVFEKLNHLEVASNIYLKSKRSLFYFVLECHIKSF</sequence>
<dbReference type="Proteomes" id="UP000663887">
    <property type="component" value="Unassembled WGS sequence"/>
</dbReference>
<evidence type="ECO:0000313" key="3">
    <source>
        <dbReference type="EMBL" id="CAF2120481.1"/>
    </source>
</evidence>
<dbReference type="EMBL" id="CAJNRF010010412">
    <property type="protein sequence ID" value="CAF2120481.1"/>
    <property type="molecule type" value="Genomic_DNA"/>
</dbReference>
<evidence type="ECO:0000313" key="5">
    <source>
        <dbReference type="Proteomes" id="UP000663856"/>
    </source>
</evidence>
<accession>A0A816VFX2</accession>
<protein>
    <submittedName>
        <fullName evidence="3">Uncharacterized protein</fullName>
    </submittedName>
</protein>
<reference evidence="3" key="1">
    <citation type="submission" date="2021-02" db="EMBL/GenBank/DDBJ databases">
        <authorList>
            <person name="Nowell W R."/>
        </authorList>
    </citation>
    <scope>NUCLEOTIDE SEQUENCE</scope>
</reference>